<dbReference type="CDD" id="cd04205">
    <property type="entry name" value="CuRO_2_LCC_like"/>
    <property type="match status" value="1"/>
</dbReference>
<dbReference type="STRING" id="4795.A0A225V0E3"/>
<dbReference type="CDD" id="cd04206">
    <property type="entry name" value="CuRO_1_LCC_like"/>
    <property type="match status" value="1"/>
</dbReference>
<feature type="signal peptide" evidence="2">
    <location>
        <begin position="1"/>
        <end position="24"/>
    </location>
</feature>
<dbReference type="InterPro" id="IPR045087">
    <property type="entry name" value="Cu-oxidase_fam"/>
</dbReference>
<evidence type="ECO:0000313" key="6">
    <source>
        <dbReference type="Proteomes" id="UP000198211"/>
    </source>
</evidence>
<comment type="caution">
    <text evidence="5">The sequence shown here is derived from an EMBL/GenBank/DDBJ whole genome shotgun (WGS) entry which is preliminary data.</text>
</comment>
<protein>
    <submittedName>
        <fullName evidence="5">Multicopper oxidase</fullName>
    </submittedName>
</protein>
<evidence type="ECO:0000256" key="1">
    <source>
        <dbReference type="ARBA" id="ARBA00010609"/>
    </source>
</evidence>
<dbReference type="AlphaFoldDB" id="A0A225V0E3"/>
<dbReference type="Pfam" id="PF00394">
    <property type="entry name" value="Cu-oxidase"/>
    <property type="match status" value="1"/>
</dbReference>
<dbReference type="InterPro" id="IPR011707">
    <property type="entry name" value="Cu-oxidase-like_N"/>
</dbReference>
<evidence type="ECO:0000256" key="2">
    <source>
        <dbReference type="SAM" id="SignalP"/>
    </source>
</evidence>
<comment type="similarity">
    <text evidence="1">Belongs to the multicopper oxidase family.</text>
</comment>
<organism evidence="5 6">
    <name type="scientific">Phytophthora megakarya</name>
    <dbReference type="NCBI Taxonomy" id="4795"/>
    <lineage>
        <taxon>Eukaryota</taxon>
        <taxon>Sar</taxon>
        <taxon>Stramenopiles</taxon>
        <taxon>Oomycota</taxon>
        <taxon>Peronosporomycetes</taxon>
        <taxon>Peronosporales</taxon>
        <taxon>Peronosporaceae</taxon>
        <taxon>Phytophthora</taxon>
    </lineage>
</organism>
<dbReference type="GO" id="GO:0005507">
    <property type="term" value="F:copper ion binding"/>
    <property type="evidence" value="ECO:0007669"/>
    <property type="project" value="InterPro"/>
</dbReference>
<dbReference type="InterPro" id="IPR001117">
    <property type="entry name" value="Cu-oxidase_2nd"/>
</dbReference>
<dbReference type="InterPro" id="IPR008972">
    <property type="entry name" value="Cupredoxin"/>
</dbReference>
<feature type="domain" description="Plastocyanin-like" evidence="3">
    <location>
        <begin position="162"/>
        <end position="258"/>
    </location>
</feature>
<dbReference type="EMBL" id="NBNE01009103">
    <property type="protein sequence ID" value="OWY98761.1"/>
    <property type="molecule type" value="Genomic_DNA"/>
</dbReference>
<name>A0A225V0E3_9STRA</name>
<feature type="chain" id="PRO_5012240163" evidence="2">
    <location>
        <begin position="25"/>
        <end position="266"/>
    </location>
</feature>
<dbReference type="Gene3D" id="2.60.40.420">
    <property type="entry name" value="Cupredoxins - blue copper proteins"/>
    <property type="match status" value="2"/>
</dbReference>
<evidence type="ECO:0000313" key="5">
    <source>
        <dbReference type="EMBL" id="OWY98761.1"/>
    </source>
</evidence>
<feature type="non-terminal residue" evidence="5">
    <location>
        <position position="266"/>
    </location>
</feature>
<evidence type="ECO:0000259" key="4">
    <source>
        <dbReference type="Pfam" id="PF07732"/>
    </source>
</evidence>
<dbReference type="Proteomes" id="UP000198211">
    <property type="component" value="Unassembled WGS sequence"/>
</dbReference>
<reference evidence="6" key="1">
    <citation type="submission" date="2017-03" db="EMBL/GenBank/DDBJ databases">
        <title>Phytopthora megakarya and P. palmivora, two closely related causual agents of cacao black pod achieved similar genome size and gene model numbers by different mechanisms.</title>
        <authorList>
            <person name="Ali S."/>
            <person name="Shao J."/>
            <person name="Larry D.J."/>
            <person name="Kronmiller B."/>
            <person name="Shen D."/>
            <person name="Strem M.D."/>
            <person name="Melnick R.L."/>
            <person name="Guiltinan M.J."/>
            <person name="Tyler B.M."/>
            <person name="Meinhardt L.W."/>
            <person name="Bailey B.A."/>
        </authorList>
    </citation>
    <scope>NUCLEOTIDE SEQUENCE [LARGE SCALE GENOMIC DNA]</scope>
    <source>
        <strain evidence="6">zdho120</strain>
    </source>
</reference>
<feature type="domain" description="Plastocyanin-like" evidence="4">
    <location>
        <begin position="45"/>
        <end position="149"/>
    </location>
</feature>
<proteinExistence type="inferred from homology"/>
<dbReference type="GO" id="GO:0016491">
    <property type="term" value="F:oxidoreductase activity"/>
    <property type="evidence" value="ECO:0007669"/>
    <property type="project" value="TreeGrafter"/>
</dbReference>
<dbReference type="PANTHER" id="PTHR11709">
    <property type="entry name" value="MULTI-COPPER OXIDASE"/>
    <property type="match status" value="1"/>
</dbReference>
<accession>A0A225V0E3</accession>
<sequence length="266" mass="30130">MMGLARLSIAALVLLAFTIESTLADLVIFDWRVTALYGEYDGVTINSIGINNKPADQAIIDVQLGQEVEVRVTNELNEPTCLHWHGLKQLGTQEMDGASEITQCHIDPNGGTAIYRFLPDKAGTFWWHSHHMAQYAFGLRGPLVVHAPANEQQSWEKDIDEEYTIQLADLYHRQPLPTRMWDNILINSRGRYNCTAAYHHNFTECTEEQPLSKFHFQAGNKYLLRLINMGALSPIVFSIDDHDFRVVAADGEYLQPSELINSVFIN</sequence>
<dbReference type="OrthoDB" id="2430552at2759"/>
<dbReference type="Pfam" id="PF07732">
    <property type="entry name" value="Cu-oxidase_3"/>
    <property type="match status" value="1"/>
</dbReference>
<evidence type="ECO:0000259" key="3">
    <source>
        <dbReference type="Pfam" id="PF00394"/>
    </source>
</evidence>
<dbReference type="SUPFAM" id="SSF49503">
    <property type="entry name" value="Cupredoxins"/>
    <property type="match status" value="2"/>
</dbReference>
<keyword evidence="2" id="KW-0732">Signal</keyword>
<dbReference type="PANTHER" id="PTHR11709:SF511">
    <property type="entry name" value="LACCASE"/>
    <property type="match status" value="1"/>
</dbReference>
<keyword evidence="6" id="KW-1185">Reference proteome</keyword>
<gene>
    <name evidence="5" type="ORF">PHMEG_00030396</name>
</gene>